<keyword evidence="7 10" id="KW-0030">Aminoacyl-tRNA synthetase</keyword>
<evidence type="ECO:0000256" key="3">
    <source>
        <dbReference type="ARBA" id="ARBA00022598"/>
    </source>
</evidence>
<evidence type="ECO:0000256" key="7">
    <source>
        <dbReference type="ARBA" id="ARBA00023146"/>
    </source>
</evidence>
<dbReference type="Gene3D" id="3.40.50.620">
    <property type="entry name" value="HUPs"/>
    <property type="match status" value="1"/>
</dbReference>
<evidence type="ECO:0000256" key="11">
    <source>
        <dbReference type="SAM" id="Coils"/>
    </source>
</evidence>
<evidence type="ECO:0000256" key="4">
    <source>
        <dbReference type="ARBA" id="ARBA00022741"/>
    </source>
</evidence>
<comment type="similarity">
    <text evidence="1 10">Belongs to the class-I aminoacyl-tRNA synthetase family.</text>
</comment>
<dbReference type="EC" id="6.1.1.19" evidence="2 9"/>
<dbReference type="KEGG" id="cdiv:CPM_1729"/>
<evidence type="ECO:0000313" key="15">
    <source>
        <dbReference type="Proteomes" id="UP000187822"/>
    </source>
</evidence>
<dbReference type="RefSeq" id="WP_021790369.1">
    <property type="nucleotide sequence ID" value="NZ_LT671858.1"/>
</dbReference>
<reference evidence="13 16" key="1">
    <citation type="submission" date="2016-04" db="EMBL/GenBank/DDBJ databases">
        <authorList>
            <person name="Evans L.H."/>
            <person name="Alamgir A."/>
            <person name="Owens N."/>
            <person name="Weber N.D."/>
            <person name="Virtaneva K."/>
            <person name="Barbian K."/>
            <person name="Babar A."/>
            <person name="Rosenke K."/>
        </authorList>
    </citation>
    <scope>NUCLEOTIDE SEQUENCE [LARGE SCALE GENOMIC DNA]</scope>
    <source>
        <strain evidence="13">S5</strain>
        <strain evidence="16">S5(T) (JCM 30642 \VKM B-2941)</strain>
    </source>
</reference>
<comment type="catalytic activity">
    <reaction evidence="8">
        <text>tRNA(Arg) + L-arginine + ATP = L-arginyl-tRNA(Arg) + AMP + diphosphate</text>
        <dbReference type="Rhea" id="RHEA:20301"/>
        <dbReference type="Rhea" id="RHEA-COMP:9658"/>
        <dbReference type="Rhea" id="RHEA-COMP:9673"/>
        <dbReference type="ChEBI" id="CHEBI:30616"/>
        <dbReference type="ChEBI" id="CHEBI:32682"/>
        <dbReference type="ChEBI" id="CHEBI:33019"/>
        <dbReference type="ChEBI" id="CHEBI:78442"/>
        <dbReference type="ChEBI" id="CHEBI:78513"/>
        <dbReference type="ChEBI" id="CHEBI:456215"/>
        <dbReference type="EC" id="6.1.1.19"/>
    </reaction>
</comment>
<dbReference type="SUPFAM" id="SSF47323">
    <property type="entry name" value="Anticodon-binding domain of a subclass of class I aminoacyl-tRNA synthetases"/>
    <property type="match status" value="1"/>
</dbReference>
<dbReference type="InterPro" id="IPR009080">
    <property type="entry name" value="tRNAsynth_Ia_anticodon-bd"/>
</dbReference>
<dbReference type="Pfam" id="PF00750">
    <property type="entry name" value="tRNA-synt_1d"/>
    <property type="match status" value="1"/>
</dbReference>
<dbReference type="Pfam" id="PF05746">
    <property type="entry name" value="DALR_1"/>
    <property type="match status" value="1"/>
</dbReference>
<evidence type="ECO:0000256" key="9">
    <source>
        <dbReference type="NCBIfam" id="TIGR00456"/>
    </source>
</evidence>
<dbReference type="GO" id="GO:0004814">
    <property type="term" value="F:arginine-tRNA ligase activity"/>
    <property type="evidence" value="ECO:0007669"/>
    <property type="project" value="UniProtKB-UniRule"/>
</dbReference>
<dbReference type="InterPro" id="IPR008909">
    <property type="entry name" value="DALR_anticod-bd"/>
</dbReference>
<dbReference type="InterPro" id="IPR035684">
    <property type="entry name" value="ArgRS_core"/>
</dbReference>
<feature type="domain" description="DALR anticodon binding" evidence="12">
    <location>
        <begin position="437"/>
        <end position="550"/>
    </location>
</feature>
<name>A0A1N5WCI8_9ARCH</name>
<evidence type="ECO:0000256" key="2">
    <source>
        <dbReference type="ARBA" id="ARBA00012837"/>
    </source>
</evidence>
<dbReference type="EMBL" id="LT719092">
    <property type="protein sequence ID" value="SJK85515.1"/>
    <property type="molecule type" value="Genomic_DNA"/>
</dbReference>
<dbReference type="GO" id="GO:0006420">
    <property type="term" value="P:arginyl-tRNA aminoacylation"/>
    <property type="evidence" value="ECO:0007669"/>
    <property type="project" value="UniProtKB-UniRule"/>
</dbReference>
<evidence type="ECO:0000313" key="13">
    <source>
        <dbReference type="EMBL" id="SIM82932.1"/>
    </source>
</evidence>
<dbReference type="AlphaFoldDB" id="A0A1N5WCI8"/>
<evidence type="ECO:0000256" key="10">
    <source>
        <dbReference type="RuleBase" id="RU363038"/>
    </source>
</evidence>
<evidence type="ECO:0000256" key="5">
    <source>
        <dbReference type="ARBA" id="ARBA00022840"/>
    </source>
</evidence>
<dbReference type="InterPro" id="IPR001278">
    <property type="entry name" value="Arg-tRNA-ligase"/>
</dbReference>
<protein>
    <recommendedName>
        <fullName evidence="2 9">Arginine--tRNA ligase</fullName>
        <ecNumber evidence="2 9">6.1.1.19</ecNumber>
    </recommendedName>
</protein>
<gene>
    <name evidence="14" type="ORF">CPM_1729</name>
    <name evidence="13" type="ORF">CSP5_1763</name>
</gene>
<dbReference type="SUPFAM" id="SSF52374">
    <property type="entry name" value="Nucleotidylyl transferase"/>
    <property type="match status" value="1"/>
</dbReference>
<reference evidence="14" key="3">
    <citation type="submission" date="2016-06" db="EMBL/GenBank/DDBJ databases">
        <authorList>
            <person name="Olsen C.W."/>
            <person name="Carey S."/>
            <person name="Hinshaw L."/>
            <person name="Karasin A.I."/>
        </authorList>
    </citation>
    <scope>NUCLEOTIDE SEQUENCE [LARGE SCALE GENOMIC DNA]</scope>
    <source>
        <strain evidence="14">PM4</strain>
    </source>
</reference>
<dbReference type="PANTHER" id="PTHR11956">
    <property type="entry name" value="ARGINYL-TRNA SYNTHETASE"/>
    <property type="match status" value="1"/>
</dbReference>
<dbReference type="PRINTS" id="PR01038">
    <property type="entry name" value="TRNASYNTHARG"/>
</dbReference>
<dbReference type="GO" id="GO:0005737">
    <property type="term" value="C:cytoplasm"/>
    <property type="evidence" value="ECO:0007669"/>
    <property type="project" value="UniProtKB-UniRule"/>
</dbReference>
<dbReference type="Proteomes" id="UP000195607">
    <property type="component" value="Chromosome I"/>
</dbReference>
<keyword evidence="3 10" id="KW-0436">Ligase</keyword>
<keyword evidence="5 10" id="KW-0067">ATP-binding</keyword>
<dbReference type="SMART" id="SM00836">
    <property type="entry name" value="DALR_1"/>
    <property type="match status" value="1"/>
</dbReference>
<sequence length="550" mass="64411">MLLFQDILELTKSEARKHIENLDEKDVIFDQTEHAHITVRLVRYEKTVDNFDTKLNAIMNELKKLPFVQSLEYENGYINIITDGWYLLNAMHESLQTTGSFPESFQDPERVSVEHTSTNPTGPIHMGRIRNSIIGDSIARLMERYGYRVVTQYYVNDSGKQMVSLYLGYEKFHKGETLTKEILLDGYKKIYEYFEQKGDEKEVELLMEKYEKGDDDLINQIKNIAQIMLDDIVSDLELLNIKMDEFTWESEFIVTGETEEVIKDLSEYILDENGALYIDVPNVRKIFVKRKNGTSLYVTRDIAYHMYKFSQYDKCIVVVGEDHKEHGKIMDYVMHQLLDYKNSLDFVYYGMVNLESGRMSTRKGTSVTVKEVYEKLYEKARNEVLSRYSEEKDVDKISRDIAVSSLRFYMLKINMQKPITFKWEDALDFNGETAPFIMYSYTRASSIMEKVKSSSEEASSKNIEKEENDLILEMYKYPYKIMNATKSLRPDIITGYILDLSKKFTTFYEKCKVLGEETGIQERRLNILKTYMNIIDDSSQIVGIKNVKKM</sequence>
<dbReference type="InterPro" id="IPR014729">
    <property type="entry name" value="Rossmann-like_a/b/a_fold"/>
</dbReference>
<dbReference type="NCBIfam" id="TIGR00456">
    <property type="entry name" value="argS"/>
    <property type="match status" value="1"/>
</dbReference>
<reference evidence="15" key="2">
    <citation type="submission" date="2016-06" db="EMBL/GenBank/DDBJ databases">
        <authorList>
            <person name="Toshchakov V.S."/>
        </authorList>
    </citation>
    <scope>NUCLEOTIDE SEQUENCE [LARGE SCALE GENOMIC DNA]</scope>
    <source>
        <strain>PM4 (JCM 30641</strain>
        <strain evidence="15">\VKM B-2940)</strain>
    </source>
</reference>
<dbReference type="GO" id="GO:0005524">
    <property type="term" value="F:ATP binding"/>
    <property type="evidence" value="ECO:0007669"/>
    <property type="project" value="UniProtKB-KW"/>
</dbReference>
<evidence type="ECO:0000256" key="8">
    <source>
        <dbReference type="ARBA" id="ARBA00049339"/>
    </source>
</evidence>
<proteinExistence type="inferred from homology"/>
<evidence type="ECO:0000256" key="1">
    <source>
        <dbReference type="ARBA" id="ARBA00005594"/>
    </source>
</evidence>
<organism evidence="13 16">
    <name type="scientific">Cuniculiplasma divulgatum</name>
    <dbReference type="NCBI Taxonomy" id="1673428"/>
    <lineage>
        <taxon>Archaea</taxon>
        <taxon>Methanobacteriati</taxon>
        <taxon>Thermoplasmatota</taxon>
        <taxon>Thermoplasmata</taxon>
        <taxon>Thermoplasmatales</taxon>
        <taxon>Cuniculiplasmataceae</taxon>
        <taxon>Cuniculiplasma</taxon>
    </lineage>
</organism>
<dbReference type="GeneID" id="41589005"/>
<dbReference type="Proteomes" id="UP000187822">
    <property type="component" value="Chromosome I"/>
</dbReference>
<keyword evidence="6 10" id="KW-0648">Protein biosynthesis</keyword>
<dbReference type="PANTHER" id="PTHR11956:SF5">
    <property type="entry name" value="ARGININE--TRNA LIGASE, CYTOPLASMIC"/>
    <property type="match status" value="1"/>
</dbReference>
<feature type="coiled-coil region" evidence="11">
    <location>
        <begin position="5"/>
        <end position="61"/>
    </location>
</feature>
<evidence type="ECO:0000313" key="14">
    <source>
        <dbReference type="EMBL" id="SJK85515.1"/>
    </source>
</evidence>
<evidence type="ECO:0000259" key="12">
    <source>
        <dbReference type="SMART" id="SM00836"/>
    </source>
</evidence>
<keyword evidence="11" id="KW-0175">Coiled coil</keyword>
<keyword evidence="4 10" id="KW-0547">Nucleotide-binding</keyword>
<accession>A0A1N5WCI8</accession>
<dbReference type="STRING" id="1673428.CPM_1729"/>
<dbReference type="EMBL" id="LT671858">
    <property type="protein sequence ID" value="SIM82932.1"/>
    <property type="molecule type" value="Genomic_DNA"/>
</dbReference>
<dbReference type="Gene3D" id="1.10.730.10">
    <property type="entry name" value="Isoleucyl-tRNA Synthetase, Domain 1"/>
    <property type="match status" value="1"/>
</dbReference>
<evidence type="ECO:0000313" key="16">
    <source>
        <dbReference type="Proteomes" id="UP000195607"/>
    </source>
</evidence>
<evidence type="ECO:0000256" key="6">
    <source>
        <dbReference type="ARBA" id="ARBA00022917"/>
    </source>
</evidence>
<keyword evidence="15" id="KW-1185">Reference proteome</keyword>